<gene>
    <name evidence="9" type="ORF">ACFQS3_24310</name>
</gene>
<dbReference type="PANTHER" id="PTHR23517:SF2">
    <property type="entry name" value="MULTIDRUG RESISTANCE PROTEIN MDTH"/>
    <property type="match status" value="1"/>
</dbReference>
<dbReference type="SUPFAM" id="SSF103473">
    <property type="entry name" value="MFS general substrate transporter"/>
    <property type="match status" value="1"/>
</dbReference>
<feature type="transmembrane region" description="Helical" evidence="7">
    <location>
        <begin position="247"/>
        <end position="270"/>
    </location>
</feature>
<evidence type="ECO:0000256" key="1">
    <source>
        <dbReference type="ARBA" id="ARBA00004651"/>
    </source>
</evidence>
<dbReference type="InterPro" id="IPR050171">
    <property type="entry name" value="MFS_Transporters"/>
</dbReference>
<evidence type="ECO:0000256" key="2">
    <source>
        <dbReference type="ARBA" id="ARBA00022448"/>
    </source>
</evidence>
<feature type="transmembrane region" description="Helical" evidence="7">
    <location>
        <begin position="282"/>
        <end position="300"/>
    </location>
</feature>
<dbReference type="EMBL" id="JBHSYS010000005">
    <property type="protein sequence ID" value="MFC6960326.1"/>
    <property type="molecule type" value="Genomic_DNA"/>
</dbReference>
<keyword evidence="10" id="KW-1185">Reference proteome</keyword>
<keyword evidence="6 7" id="KW-0472">Membrane</keyword>
<sequence length="420" mass="43340">MSSMEDNSSTARRRFIAASFTDALGQGVYVPLTMLFVHALTGLTLTAIGTGLTLAGLGALASMPVVGTLIDRFGGKRVYTAALALRAIGFALYPLAHSYPAFLAVALVVAVAMWAAPPSQQSLIGDMAEGSMRDRLLAWDRSLRNGGMGFGALAAAGMLALDGSTGFYAAAALLALACAAAAATVATIPVRRRTAHRRNAPETRGGYREVLADRPYLALTAANFLIGFGYTAQAIALPVFLTRDVGLPGALAGGVFAVNTALVAVLGVPVARAMARARRARGAALGTAVFAASFAAFALLPALGGGLVAVLIVAIVYTAGELIHSAPAQSLSVQAARDHIRGRYLSVYQLSWSLCRTVAPVVLGLLLDAGTWQLWTVLAAAVLAGGLLLLRTERSLPAHVNTAFSRSADTQRTHAVTASA</sequence>
<dbReference type="Proteomes" id="UP001596470">
    <property type="component" value="Unassembled WGS sequence"/>
</dbReference>
<evidence type="ECO:0000313" key="10">
    <source>
        <dbReference type="Proteomes" id="UP001596470"/>
    </source>
</evidence>
<keyword evidence="4 7" id="KW-0812">Transmembrane</keyword>
<feature type="transmembrane region" description="Helical" evidence="7">
    <location>
        <begin position="306"/>
        <end position="324"/>
    </location>
</feature>
<evidence type="ECO:0000256" key="3">
    <source>
        <dbReference type="ARBA" id="ARBA00022475"/>
    </source>
</evidence>
<dbReference type="InterPro" id="IPR020846">
    <property type="entry name" value="MFS_dom"/>
</dbReference>
<dbReference type="InterPro" id="IPR036259">
    <property type="entry name" value="MFS_trans_sf"/>
</dbReference>
<reference evidence="10" key="1">
    <citation type="journal article" date="2019" name="Int. J. Syst. Evol. Microbiol.">
        <title>The Global Catalogue of Microorganisms (GCM) 10K type strain sequencing project: providing services to taxonomists for standard genome sequencing and annotation.</title>
        <authorList>
            <consortium name="The Broad Institute Genomics Platform"/>
            <consortium name="The Broad Institute Genome Sequencing Center for Infectious Disease"/>
            <person name="Wu L."/>
            <person name="Ma J."/>
        </authorList>
    </citation>
    <scope>NUCLEOTIDE SEQUENCE [LARGE SCALE GENOMIC DNA]</scope>
    <source>
        <strain evidence="10">KACC 12634</strain>
    </source>
</reference>
<organism evidence="9 10">
    <name type="scientific">Glycomyces mayteni</name>
    <dbReference type="NCBI Taxonomy" id="543887"/>
    <lineage>
        <taxon>Bacteria</taxon>
        <taxon>Bacillati</taxon>
        <taxon>Actinomycetota</taxon>
        <taxon>Actinomycetes</taxon>
        <taxon>Glycomycetales</taxon>
        <taxon>Glycomycetaceae</taxon>
        <taxon>Glycomyces</taxon>
    </lineage>
</organism>
<dbReference type="InterPro" id="IPR011701">
    <property type="entry name" value="MFS"/>
</dbReference>
<comment type="caution">
    <text evidence="9">The sequence shown here is derived from an EMBL/GenBank/DDBJ whole genome shotgun (WGS) entry which is preliminary data.</text>
</comment>
<feature type="transmembrane region" description="Helical" evidence="7">
    <location>
        <begin position="35"/>
        <end position="66"/>
    </location>
</feature>
<evidence type="ECO:0000256" key="5">
    <source>
        <dbReference type="ARBA" id="ARBA00022989"/>
    </source>
</evidence>
<keyword evidence="2" id="KW-0813">Transport</keyword>
<dbReference type="Pfam" id="PF07690">
    <property type="entry name" value="MFS_1"/>
    <property type="match status" value="1"/>
</dbReference>
<comment type="subcellular location">
    <subcellularLocation>
        <location evidence="1">Cell membrane</location>
        <topology evidence="1">Multi-pass membrane protein</topology>
    </subcellularLocation>
</comment>
<evidence type="ECO:0000259" key="8">
    <source>
        <dbReference type="PROSITE" id="PS50850"/>
    </source>
</evidence>
<evidence type="ECO:0000313" key="9">
    <source>
        <dbReference type="EMBL" id="MFC6960326.1"/>
    </source>
</evidence>
<accession>A0ABW2DDM7</accession>
<feature type="domain" description="Major facilitator superfamily (MFS) profile" evidence="8">
    <location>
        <begin position="11"/>
        <end position="397"/>
    </location>
</feature>
<dbReference type="PANTHER" id="PTHR23517">
    <property type="entry name" value="RESISTANCE PROTEIN MDTM, PUTATIVE-RELATED-RELATED"/>
    <property type="match status" value="1"/>
</dbReference>
<keyword evidence="5 7" id="KW-1133">Transmembrane helix</keyword>
<proteinExistence type="predicted"/>
<dbReference type="RefSeq" id="WP_382355694.1">
    <property type="nucleotide sequence ID" value="NZ_JBHMBP010000005.1"/>
</dbReference>
<name>A0ABW2DDM7_9ACTN</name>
<feature type="transmembrane region" description="Helical" evidence="7">
    <location>
        <begin position="167"/>
        <end position="188"/>
    </location>
</feature>
<feature type="transmembrane region" description="Helical" evidence="7">
    <location>
        <begin position="101"/>
        <end position="117"/>
    </location>
</feature>
<evidence type="ECO:0000256" key="6">
    <source>
        <dbReference type="ARBA" id="ARBA00023136"/>
    </source>
</evidence>
<protein>
    <submittedName>
        <fullName evidence="9">MFS transporter</fullName>
    </submittedName>
</protein>
<feature type="transmembrane region" description="Helical" evidence="7">
    <location>
        <begin position="216"/>
        <end position="241"/>
    </location>
</feature>
<dbReference type="PROSITE" id="PS50850">
    <property type="entry name" value="MFS"/>
    <property type="match status" value="1"/>
</dbReference>
<evidence type="ECO:0000256" key="4">
    <source>
        <dbReference type="ARBA" id="ARBA00022692"/>
    </source>
</evidence>
<feature type="transmembrane region" description="Helical" evidence="7">
    <location>
        <begin position="345"/>
        <end position="366"/>
    </location>
</feature>
<feature type="transmembrane region" description="Helical" evidence="7">
    <location>
        <begin position="372"/>
        <end position="390"/>
    </location>
</feature>
<dbReference type="Gene3D" id="1.20.1250.20">
    <property type="entry name" value="MFS general substrate transporter like domains"/>
    <property type="match status" value="1"/>
</dbReference>
<keyword evidence="3" id="KW-1003">Cell membrane</keyword>
<evidence type="ECO:0000256" key="7">
    <source>
        <dbReference type="SAM" id="Phobius"/>
    </source>
</evidence>